<dbReference type="EMBL" id="KF900469">
    <property type="protein sequence ID" value="AIE96114.1"/>
    <property type="molecule type" value="Genomic_DNA"/>
</dbReference>
<protein>
    <submittedName>
        <fullName evidence="1">Uncharacterized protein</fullName>
    </submittedName>
</protein>
<proteinExistence type="predicted"/>
<sequence>MNESETFGAEKEYAEMVIAWMNEEAKKRKVKFEARLYGYTITTENFGTFEMFSWMGDVKAARSLIAKASKRFKAKVIEGGYKAKEKIYSTKKSDYAMVRKGDRVIGHLQFTAPRFGKSDWKLIAEERK</sequence>
<dbReference type="AlphaFoldDB" id="A0A075FY46"/>
<evidence type="ECO:0000313" key="1">
    <source>
        <dbReference type="EMBL" id="AIE96114.1"/>
    </source>
</evidence>
<organism evidence="1">
    <name type="scientific">uncultured marine thaumarchaeote AD1000_72_F04</name>
    <dbReference type="NCBI Taxonomy" id="1455938"/>
    <lineage>
        <taxon>Archaea</taxon>
        <taxon>Nitrososphaerota</taxon>
        <taxon>environmental samples</taxon>
    </lineage>
</organism>
<name>A0A075FY46_9ARCH</name>
<accession>A0A075FY46</accession>
<reference evidence="1" key="1">
    <citation type="journal article" date="2014" name="Genome Biol. Evol.">
        <title>Pangenome evidence for extensive interdomain horizontal transfer affecting lineage core and shell genes in uncultured planktonic thaumarchaeota and euryarchaeota.</title>
        <authorList>
            <person name="Deschamps P."/>
            <person name="Zivanovic Y."/>
            <person name="Moreira D."/>
            <person name="Rodriguez-Valera F."/>
            <person name="Lopez-Garcia P."/>
        </authorList>
    </citation>
    <scope>NUCLEOTIDE SEQUENCE</scope>
</reference>